<gene>
    <name evidence="1" type="ORF">WMW72_31820</name>
</gene>
<dbReference type="InterPro" id="IPR025916">
    <property type="entry name" value="YdjO"/>
</dbReference>
<keyword evidence="2" id="KW-1185">Reference proteome</keyword>
<dbReference type="Proteomes" id="UP001469365">
    <property type="component" value="Unassembled WGS sequence"/>
</dbReference>
<organism evidence="1 2">
    <name type="scientific">Paenibacillus filicis</name>
    <dbReference type="NCBI Taxonomy" id="669464"/>
    <lineage>
        <taxon>Bacteria</taxon>
        <taxon>Bacillati</taxon>
        <taxon>Bacillota</taxon>
        <taxon>Bacilli</taxon>
        <taxon>Bacillales</taxon>
        <taxon>Paenibacillaceae</taxon>
        <taxon>Paenibacillus</taxon>
    </lineage>
</organism>
<dbReference type="Pfam" id="PF14169">
    <property type="entry name" value="YdjO"/>
    <property type="match status" value="1"/>
</dbReference>
<comment type="caution">
    <text evidence="1">The sequence shown here is derived from an EMBL/GenBank/DDBJ whole genome shotgun (WGS) entry which is preliminary data.</text>
</comment>
<name>A0ABU9DUW2_9BACL</name>
<proteinExistence type="predicted"/>
<evidence type="ECO:0000313" key="2">
    <source>
        <dbReference type="Proteomes" id="UP001469365"/>
    </source>
</evidence>
<dbReference type="PROSITE" id="PS51257">
    <property type="entry name" value="PROKAR_LIPOPROTEIN"/>
    <property type="match status" value="1"/>
</dbReference>
<reference evidence="1 2" key="1">
    <citation type="submission" date="2024-04" db="EMBL/GenBank/DDBJ databases">
        <title>draft genome sequnece of Paenibacillus filicis.</title>
        <authorList>
            <person name="Kim D.-U."/>
        </authorList>
    </citation>
    <scope>NUCLEOTIDE SEQUENCE [LARGE SCALE GENOMIC DNA]</scope>
    <source>
        <strain evidence="1 2">KACC14197</strain>
    </source>
</reference>
<dbReference type="RefSeq" id="WP_341419628.1">
    <property type="nucleotide sequence ID" value="NZ_JBBPCC010000031.1"/>
</dbReference>
<sequence>MYFSKKSSEPTPQEETAIWTCSQAGCSCWMRDSFSFEQDPLCPICSSAMVQGSKLLPVLKRH</sequence>
<protein>
    <submittedName>
        <fullName evidence="1">Cold-shock protein</fullName>
    </submittedName>
</protein>
<evidence type="ECO:0000313" key="1">
    <source>
        <dbReference type="EMBL" id="MEK8132494.1"/>
    </source>
</evidence>
<dbReference type="EMBL" id="JBBPCC010000031">
    <property type="protein sequence ID" value="MEK8132494.1"/>
    <property type="molecule type" value="Genomic_DNA"/>
</dbReference>
<accession>A0ABU9DUW2</accession>